<comment type="caution">
    <text evidence="2">The sequence shown here is derived from an EMBL/GenBank/DDBJ whole genome shotgun (WGS) entry which is preliminary data.</text>
</comment>
<feature type="chain" id="PRO_5046204183" evidence="1">
    <location>
        <begin position="28"/>
        <end position="154"/>
    </location>
</feature>
<protein>
    <submittedName>
        <fullName evidence="2">Uncharacterized protein</fullName>
    </submittedName>
</protein>
<accession>A0ABW1ST53</accession>
<feature type="signal peptide" evidence="1">
    <location>
        <begin position="1"/>
        <end position="27"/>
    </location>
</feature>
<gene>
    <name evidence="2" type="ORF">ACFP1G_07150</name>
</gene>
<dbReference type="PROSITE" id="PS51257">
    <property type="entry name" value="PROKAR_LIPOPROTEIN"/>
    <property type="match status" value="1"/>
</dbReference>
<evidence type="ECO:0000313" key="3">
    <source>
        <dbReference type="Proteomes" id="UP001596254"/>
    </source>
</evidence>
<evidence type="ECO:0000313" key="2">
    <source>
        <dbReference type="EMBL" id="MFC6207253.1"/>
    </source>
</evidence>
<proteinExistence type="predicted"/>
<keyword evidence="1" id="KW-0732">Signal</keyword>
<dbReference type="RefSeq" id="WP_125691730.1">
    <property type="nucleotide sequence ID" value="NZ_JBHSSK010000021.1"/>
</dbReference>
<keyword evidence="3" id="KW-1185">Reference proteome</keyword>
<evidence type="ECO:0000256" key="1">
    <source>
        <dbReference type="SAM" id="SignalP"/>
    </source>
</evidence>
<organism evidence="2 3">
    <name type="scientific">Levilactobacillus tongjiangensis</name>
    <dbReference type="NCBI Taxonomy" id="2486023"/>
    <lineage>
        <taxon>Bacteria</taxon>
        <taxon>Bacillati</taxon>
        <taxon>Bacillota</taxon>
        <taxon>Bacilli</taxon>
        <taxon>Lactobacillales</taxon>
        <taxon>Lactobacillaceae</taxon>
        <taxon>Levilactobacillus</taxon>
    </lineage>
</organism>
<dbReference type="EMBL" id="JBHSSK010000021">
    <property type="protein sequence ID" value="MFC6207253.1"/>
    <property type="molecule type" value="Genomic_DNA"/>
</dbReference>
<name>A0ABW1ST53_9LACO</name>
<dbReference type="Proteomes" id="UP001596254">
    <property type="component" value="Unassembled WGS sequence"/>
</dbReference>
<reference evidence="3" key="1">
    <citation type="journal article" date="2019" name="Int. J. Syst. Evol. Microbiol.">
        <title>The Global Catalogue of Microorganisms (GCM) 10K type strain sequencing project: providing services to taxonomists for standard genome sequencing and annotation.</title>
        <authorList>
            <consortium name="The Broad Institute Genomics Platform"/>
            <consortium name="The Broad Institute Genome Sequencing Center for Infectious Disease"/>
            <person name="Wu L."/>
            <person name="Ma J."/>
        </authorList>
    </citation>
    <scope>NUCLEOTIDE SEQUENCE [LARGE SCALE GENOMIC DNA]</scope>
    <source>
        <strain evidence="3">CCM 8905</strain>
    </source>
</reference>
<sequence length="154" mass="17326">MNKFVTSIAVSAGLFGCLGWGTTTAQAKSKWTAGTPKALRGSWTQHRSHHSGHDTEVSTNAMILTKKWLFVMTDFGGHDYGGNHLVYRQSHGVYRLRAYDTLEKSWSYTKVSRDGKKLTLQKYGKRKSGQHFKHVTSKATHLKYDARASHALLK</sequence>